<feature type="transmembrane region" description="Helical" evidence="1">
    <location>
        <begin position="38"/>
        <end position="57"/>
    </location>
</feature>
<organism evidence="2 3">
    <name type="scientific">Streptomyces tamarix</name>
    <dbReference type="NCBI Taxonomy" id="3078565"/>
    <lineage>
        <taxon>Bacteria</taxon>
        <taxon>Bacillati</taxon>
        <taxon>Actinomycetota</taxon>
        <taxon>Actinomycetes</taxon>
        <taxon>Kitasatosporales</taxon>
        <taxon>Streptomycetaceae</taxon>
        <taxon>Streptomyces</taxon>
    </lineage>
</organism>
<protein>
    <submittedName>
        <fullName evidence="2">Phage holin family protein</fullName>
    </submittedName>
</protein>
<sequence length="126" mass="13593">MMNFVVKTLANAGALAVAIWLLQNITLTGESTGRKALTLVLVALVFGVVNILVKPLVKLLTLPLFILTLGLFTLVVNALMLLLTSWFAEKLDLGFHVEGFWTAVLGGLIISVVSWALNVVLPDGRH</sequence>
<dbReference type="EMBL" id="JAWCTQ010000006">
    <property type="protein sequence ID" value="MDT9681871.1"/>
    <property type="molecule type" value="Genomic_DNA"/>
</dbReference>
<feature type="transmembrane region" description="Helical" evidence="1">
    <location>
        <begin position="100"/>
        <end position="121"/>
    </location>
</feature>
<dbReference type="RefSeq" id="WP_315876955.1">
    <property type="nucleotide sequence ID" value="NZ_JAWCTQ010000006.1"/>
</dbReference>
<evidence type="ECO:0000256" key="1">
    <source>
        <dbReference type="SAM" id="Phobius"/>
    </source>
</evidence>
<feature type="transmembrane region" description="Helical" evidence="1">
    <location>
        <begin position="64"/>
        <end position="88"/>
    </location>
</feature>
<accession>A0ABU3QGI1</accession>
<comment type="caution">
    <text evidence="2">The sequence shown here is derived from an EMBL/GenBank/DDBJ whole genome shotgun (WGS) entry which is preliminary data.</text>
</comment>
<keyword evidence="3" id="KW-1185">Reference proteome</keyword>
<keyword evidence="1" id="KW-1133">Transmembrane helix</keyword>
<keyword evidence="1" id="KW-0472">Membrane</keyword>
<proteinExistence type="predicted"/>
<evidence type="ECO:0000313" key="2">
    <source>
        <dbReference type="EMBL" id="MDT9681871.1"/>
    </source>
</evidence>
<dbReference type="InterPro" id="IPR007165">
    <property type="entry name" value="Phage_holin_4_2"/>
</dbReference>
<dbReference type="PANTHER" id="PTHR37309:SF1">
    <property type="entry name" value="SLR0284 PROTEIN"/>
    <property type="match status" value="1"/>
</dbReference>
<gene>
    <name evidence="2" type="ORF">RND61_07255</name>
</gene>
<dbReference type="PANTHER" id="PTHR37309">
    <property type="entry name" value="SLR0284 PROTEIN"/>
    <property type="match status" value="1"/>
</dbReference>
<name>A0ABU3QGI1_9ACTN</name>
<evidence type="ECO:0000313" key="3">
    <source>
        <dbReference type="Proteomes" id="UP001250181"/>
    </source>
</evidence>
<reference evidence="2 3" key="1">
    <citation type="submission" date="2023-09" db="EMBL/GenBank/DDBJ databases">
        <title>Streptomyces sp. nov.: A antagonism against Alternaria gaisen Producing Streptochlin, Isolated from Tamarix root soil.</title>
        <authorList>
            <person name="Chen Y."/>
        </authorList>
    </citation>
    <scope>NUCLEOTIDE SEQUENCE [LARGE SCALE GENOMIC DNA]</scope>
    <source>
        <strain evidence="2 3">TRM76323</strain>
    </source>
</reference>
<keyword evidence="1" id="KW-0812">Transmembrane</keyword>
<dbReference type="Pfam" id="PF04020">
    <property type="entry name" value="Phage_holin_4_2"/>
    <property type="match status" value="1"/>
</dbReference>
<dbReference type="Proteomes" id="UP001250181">
    <property type="component" value="Unassembled WGS sequence"/>
</dbReference>